<feature type="region of interest" description="Disordered" evidence="1">
    <location>
        <begin position="206"/>
        <end position="248"/>
    </location>
</feature>
<dbReference type="PANTHER" id="PTHR34406:SF1">
    <property type="entry name" value="PROTEIN YCEI"/>
    <property type="match status" value="1"/>
</dbReference>
<dbReference type="RefSeq" id="WP_057917213.1">
    <property type="nucleotide sequence ID" value="NZ_CP011129.1"/>
</dbReference>
<accession>A0A0S2F821</accession>
<dbReference type="KEGG" id="lab:LA76x_1519"/>
<dbReference type="Gene3D" id="2.40.128.110">
    <property type="entry name" value="Lipid/polyisoprenoid-binding, YceI-like"/>
    <property type="match status" value="1"/>
</dbReference>
<dbReference type="PATRIC" id="fig|84531.8.peg.1548"/>
<evidence type="ECO:0000313" key="5">
    <source>
        <dbReference type="Proteomes" id="UP000060787"/>
    </source>
</evidence>
<sequence>MPLIRRCAVVPVALAVLPLALAAAAARAAEPQRYGLDPVHTRVMFAVSHAGFSQAIGTVSGASGSLLFDRNDWRGAKLEVSVPLTRLDLGDAKWNAATLAANLLDGKRHPLARFISETVEPLPSEGETPSDRARVCGALSLHGVTRPLCMDVRLNAFKRHPLPPFRHTAGFSATARLSRAEFGIDAWKSVIGDEVELRIEAEAVRNQHLGNDPSNDSEPIPDGTLPSTSDETPDPSTSAATPEPEPRR</sequence>
<dbReference type="InterPro" id="IPR007372">
    <property type="entry name" value="Lipid/polyisoprenoid-bd_YceI"/>
</dbReference>
<evidence type="ECO:0000313" key="4">
    <source>
        <dbReference type="EMBL" id="ALN79675.1"/>
    </source>
</evidence>
<reference evidence="4 5" key="1">
    <citation type="journal article" date="2015" name="BMC Genomics">
        <title>Comparative genomics and metabolic profiling of the genus Lysobacter.</title>
        <authorList>
            <person name="de Bruijn I."/>
            <person name="Cheng X."/>
            <person name="de Jager V."/>
            <person name="Exposito R.G."/>
            <person name="Watrous J."/>
            <person name="Patel N."/>
            <person name="Postma J."/>
            <person name="Dorrestein P.C."/>
            <person name="Kobayashi D."/>
            <person name="Raaijmakers J.M."/>
        </authorList>
    </citation>
    <scope>NUCLEOTIDE SEQUENCE [LARGE SCALE GENOMIC DNA]</scope>
    <source>
        <strain evidence="4 5">76</strain>
    </source>
</reference>
<feature type="compositionally biased region" description="Polar residues" evidence="1">
    <location>
        <begin position="208"/>
        <end position="217"/>
    </location>
</feature>
<dbReference type="InterPro" id="IPR036761">
    <property type="entry name" value="TTHA0802/YceI-like_sf"/>
</dbReference>
<dbReference type="Proteomes" id="UP000060787">
    <property type="component" value="Chromosome"/>
</dbReference>
<feature type="compositionally biased region" description="Low complexity" evidence="1">
    <location>
        <begin position="224"/>
        <end position="238"/>
    </location>
</feature>
<dbReference type="AlphaFoldDB" id="A0A0S2F821"/>
<feature type="chain" id="PRO_5006596787" evidence="2">
    <location>
        <begin position="29"/>
        <end position="248"/>
    </location>
</feature>
<dbReference type="SMART" id="SM00867">
    <property type="entry name" value="YceI"/>
    <property type="match status" value="1"/>
</dbReference>
<feature type="domain" description="Lipid/polyisoprenoid-binding YceI-like" evidence="3">
    <location>
        <begin position="33"/>
        <end position="204"/>
    </location>
</feature>
<dbReference type="STRING" id="84531.LA76x_1519"/>
<dbReference type="EMBL" id="CP011129">
    <property type="protein sequence ID" value="ALN79675.1"/>
    <property type="molecule type" value="Genomic_DNA"/>
</dbReference>
<organism evidence="4 5">
    <name type="scientific">Lysobacter antibioticus</name>
    <dbReference type="NCBI Taxonomy" id="84531"/>
    <lineage>
        <taxon>Bacteria</taxon>
        <taxon>Pseudomonadati</taxon>
        <taxon>Pseudomonadota</taxon>
        <taxon>Gammaproteobacteria</taxon>
        <taxon>Lysobacterales</taxon>
        <taxon>Lysobacteraceae</taxon>
        <taxon>Lysobacter</taxon>
    </lineage>
</organism>
<keyword evidence="5" id="KW-1185">Reference proteome</keyword>
<feature type="signal peptide" evidence="2">
    <location>
        <begin position="1"/>
        <end position="28"/>
    </location>
</feature>
<proteinExistence type="predicted"/>
<evidence type="ECO:0000259" key="3">
    <source>
        <dbReference type="SMART" id="SM00867"/>
    </source>
</evidence>
<name>A0A0S2F821_LYSAN</name>
<dbReference type="Pfam" id="PF04264">
    <property type="entry name" value="YceI"/>
    <property type="match status" value="1"/>
</dbReference>
<evidence type="ECO:0000256" key="1">
    <source>
        <dbReference type="SAM" id="MobiDB-lite"/>
    </source>
</evidence>
<protein>
    <submittedName>
        <fullName evidence="4">YceI-like domain protein</fullName>
    </submittedName>
</protein>
<dbReference type="PANTHER" id="PTHR34406">
    <property type="entry name" value="PROTEIN YCEI"/>
    <property type="match status" value="1"/>
</dbReference>
<gene>
    <name evidence="4" type="ORF">LA76x_1519</name>
</gene>
<evidence type="ECO:0000256" key="2">
    <source>
        <dbReference type="SAM" id="SignalP"/>
    </source>
</evidence>
<dbReference type="SUPFAM" id="SSF101874">
    <property type="entry name" value="YceI-like"/>
    <property type="match status" value="1"/>
</dbReference>
<keyword evidence="2" id="KW-0732">Signal</keyword>